<feature type="coiled-coil region" evidence="3">
    <location>
        <begin position="318"/>
        <end position="359"/>
    </location>
</feature>
<organism evidence="6 7">
    <name type="scientific">Linnemannia hyalina</name>
    <dbReference type="NCBI Taxonomy" id="64524"/>
    <lineage>
        <taxon>Eukaryota</taxon>
        <taxon>Fungi</taxon>
        <taxon>Fungi incertae sedis</taxon>
        <taxon>Mucoromycota</taxon>
        <taxon>Mortierellomycotina</taxon>
        <taxon>Mortierellomycetes</taxon>
        <taxon>Mortierellales</taxon>
        <taxon>Mortierellaceae</taxon>
        <taxon>Linnemannia</taxon>
    </lineage>
</organism>
<feature type="region of interest" description="Disordered" evidence="4">
    <location>
        <begin position="383"/>
        <end position="402"/>
    </location>
</feature>
<feature type="compositionally biased region" description="Acidic residues" evidence="4">
    <location>
        <begin position="262"/>
        <end position="271"/>
    </location>
</feature>
<keyword evidence="3" id="KW-0175">Coiled coil</keyword>
<dbReference type="PROSITE" id="PS00036">
    <property type="entry name" value="BZIP_BASIC"/>
    <property type="match status" value="1"/>
</dbReference>
<feature type="region of interest" description="Disordered" evidence="4">
    <location>
        <begin position="215"/>
        <end position="307"/>
    </location>
</feature>
<dbReference type="InterPro" id="IPR004827">
    <property type="entry name" value="bZIP"/>
</dbReference>
<dbReference type="Proteomes" id="UP000707451">
    <property type="component" value="Unassembled WGS sequence"/>
</dbReference>
<feature type="compositionally biased region" description="Low complexity" evidence="4">
    <location>
        <begin position="47"/>
        <end position="78"/>
    </location>
</feature>
<feature type="compositionally biased region" description="Low complexity" evidence="4">
    <location>
        <begin position="95"/>
        <end position="106"/>
    </location>
</feature>
<dbReference type="AlphaFoldDB" id="A0A9P7XQI0"/>
<evidence type="ECO:0000259" key="5">
    <source>
        <dbReference type="PROSITE" id="PS50217"/>
    </source>
</evidence>
<evidence type="ECO:0000313" key="7">
    <source>
        <dbReference type="Proteomes" id="UP000707451"/>
    </source>
</evidence>
<dbReference type="InterPro" id="IPR050936">
    <property type="entry name" value="AP-1-like"/>
</dbReference>
<comment type="caution">
    <text evidence="6">The sequence shown here is derived from an EMBL/GenBank/DDBJ whole genome shotgun (WGS) entry which is preliminary data.</text>
</comment>
<comment type="subcellular location">
    <subcellularLocation>
        <location evidence="1">Nucleus</location>
    </subcellularLocation>
</comment>
<dbReference type="Pfam" id="PF00170">
    <property type="entry name" value="bZIP_1"/>
    <property type="match status" value="1"/>
</dbReference>
<reference evidence="6" key="1">
    <citation type="submission" date="2021-06" db="EMBL/GenBank/DDBJ databases">
        <title>Genome Sequence of Mortierella hyaline Strain SCG-10, a Cold-Adapted, Nitrate-Reducing Fungus Isolated from Soil in Minnesota, USA.</title>
        <authorList>
            <person name="Aldossari N."/>
        </authorList>
    </citation>
    <scope>NUCLEOTIDE SEQUENCE</scope>
    <source>
        <strain evidence="6">SCG-10</strain>
    </source>
</reference>
<evidence type="ECO:0000256" key="4">
    <source>
        <dbReference type="SAM" id="MobiDB-lite"/>
    </source>
</evidence>
<dbReference type="InterPro" id="IPR046347">
    <property type="entry name" value="bZIP_sf"/>
</dbReference>
<feature type="compositionally biased region" description="Low complexity" evidence="4">
    <location>
        <begin position="388"/>
        <end position="402"/>
    </location>
</feature>
<dbReference type="PROSITE" id="PS50217">
    <property type="entry name" value="BZIP"/>
    <property type="match status" value="1"/>
</dbReference>
<dbReference type="PANTHER" id="PTHR40621">
    <property type="entry name" value="TRANSCRIPTION FACTOR KAPC-RELATED"/>
    <property type="match status" value="1"/>
</dbReference>
<feature type="compositionally biased region" description="Polar residues" evidence="4">
    <location>
        <begin position="34"/>
        <end position="46"/>
    </location>
</feature>
<dbReference type="EMBL" id="JAHRHY010000013">
    <property type="protein sequence ID" value="KAG9064803.1"/>
    <property type="molecule type" value="Genomic_DNA"/>
</dbReference>
<dbReference type="SUPFAM" id="SSF57959">
    <property type="entry name" value="Leucine zipper domain"/>
    <property type="match status" value="1"/>
</dbReference>
<dbReference type="OrthoDB" id="5571888at2759"/>
<keyword evidence="2" id="KW-0539">Nucleus</keyword>
<dbReference type="SMART" id="SM00338">
    <property type="entry name" value="BRLZ"/>
    <property type="match status" value="1"/>
</dbReference>
<evidence type="ECO:0000313" key="6">
    <source>
        <dbReference type="EMBL" id="KAG9064803.1"/>
    </source>
</evidence>
<evidence type="ECO:0000256" key="3">
    <source>
        <dbReference type="SAM" id="Coils"/>
    </source>
</evidence>
<dbReference type="GO" id="GO:0000976">
    <property type="term" value="F:transcription cis-regulatory region binding"/>
    <property type="evidence" value="ECO:0007669"/>
    <property type="project" value="InterPro"/>
</dbReference>
<evidence type="ECO:0000256" key="1">
    <source>
        <dbReference type="ARBA" id="ARBA00004123"/>
    </source>
</evidence>
<feature type="domain" description="BZIP" evidence="5">
    <location>
        <begin position="293"/>
        <end position="356"/>
    </location>
</feature>
<dbReference type="PANTHER" id="PTHR40621:SF10">
    <property type="entry name" value="BZIP DOMAIN-CONTAINING PROTEIN"/>
    <property type="match status" value="1"/>
</dbReference>
<accession>A0A9P7XQI0</accession>
<dbReference type="GO" id="GO:0090575">
    <property type="term" value="C:RNA polymerase II transcription regulator complex"/>
    <property type="evidence" value="ECO:0007669"/>
    <property type="project" value="TreeGrafter"/>
</dbReference>
<feature type="region of interest" description="Disordered" evidence="4">
    <location>
        <begin position="32"/>
        <end position="106"/>
    </location>
</feature>
<name>A0A9P7XQI0_9FUNG</name>
<sequence>MNFGNPDANVEDMSNSELFQYLFKAELDPDVSDPFTQTLFSTDNNASSPSSSSSSLSSPSSSTMATSPSSSTYDFSSPETLSHSYNTPPPPPYQQQPQPQQEEQLAQVQLFQQQPTLLPSTSFSYRQISPNMPPSMPNQMTVDNNDNYMNLPQPSSDIDAITASSTSTDQMSYWMQRFQQLQQLQQVHHHQQQQLLSSTLFPSQAAAALNLNTASTTAGSSGQEDNHSTTASPSSPASSASSSSPTIKAEHYPSPPMKDDMAMDSDSDDGESPSQDAKGSDPLKPSPSELKKMTSKERRQLRNKLSARNFRVRRKEYIGTLETQVKEARREAAELQKKLAQSELNCQFLRQELETARLSQTLFNDGRMSREHANLLASLLNPNTESFPTSSPPNALASSSSTSSILSAQELQQKELMNSIDSNNMTILNNALTANQQQQQLQQQSTIMSLPQGSMQPFVPFDINWDPNMSVNRAELIINPDLDPKEAEAKSSVHALLARYEAAKHEAEVDEQMRTELKAYHEQKLAQTYIVMPKEDTLLTTWTQANQDSMFLQTMVYMMMLHLTRSLFEAATLSKTQIVNVYQSMDGNLRSQMGQVQEEQEKRVTPCKFAEWREAWIRKCWPSFYNNRQRVCELLKSGICPIAAYSTSADVDETVRKMEEGVKGKTVETASPLCLWIRSHIPNWLRCPDSVAQEKREQEEREALLNKADQPVEVTV</sequence>
<protein>
    <recommendedName>
        <fullName evidence="5">BZIP domain-containing protein</fullName>
    </recommendedName>
</protein>
<feature type="compositionally biased region" description="Low complexity" evidence="4">
    <location>
        <begin position="228"/>
        <end position="246"/>
    </location>
</feature>
<evidence type="ECO:0000256" key="2">
    <source>
        <dbReference type="ARBA" id="ARBA00023242"/>
    </source>
</evidence>
<feature type="compositionally biased region" description="Basic and acidic residues" evidence="4">
    <location>
        <begin position="289"/>
        <end position="300"/>
    </location>
</feature>
<dbReference type="GO" id="GO:0001228">
    <property type="term" value="F:DNA-binding transcription activator activity, RNA polymerase II-specific"/>
    <property type="evidence" value="ECO:0007669"/>
    <property type="project" value="TreeGrafter"/>
</dbReference>
<proteinExistence type="predicted"/>
<keyword evidence="7" id="KW-1185">Reference proteome</keyword>
<dbReference type="Gene3D" id="1.20.5.170">
    <property type="match status" value="1"/>
</dbReference>
<gene>
    <name evidence="6" type="ORF">KI688_003062</name>
</gene>
<dbReference type="CDD" id="cd14810">
    <property type="entry name" value="bZIP_u1"/>
    <property type="match status" value="1"/>
</dbReference>